<dbReference type="GeneID" id="113062632"/>
<dbReference type="Pfam" id="PF18866">
    <property type="entry name" value="CxC7"/>
    <property type="match status" value="1"/>
</dbReference>
<feature type="region of interest" description="Disordered" evidence="1">
    <location>
        <begin position="179"/>
        <end position="265"/>
    </location>
</feature>
<evidence type="ECO:0000313" key="4">
    <source>
        <dbReference type="RefSeq" id="XP_026088402.1"/>
    </source>
</evidence>
<feature type="region of interest" description="Disordered" evidence="1">
    <location>
        <begin position="285"/>
        <end position="308"/>
    </location>
</feature>
<keyword evidence="3" id="KW-1185">Reference proteome</keyword>
<feature type="compositionally biased region" description="Low complexity" evidence="1">
    <location>
        <begin position="220"/>
        <end position="238"/>
    </location>
</feature>
<proteinExistence type="predicted"/>
<evidence type="ECO:0000313" key="3">
    <source>
        <dbReference type="Proteomes" id="UP000515129"/>
    </source>
</evidence>
<protein>
    <submittedName>
        <fullName evidence="4">Vegetative cell wall protein gp1-like isoform X1</fullName>
    </submittedName>
</protein>
<dbReference type="AlphaFoldDB" id="A0A6P6LX32"/>
<feature type="compositionally biased region" description="Low complexity" evidence="1">
    <location>
        <begin position="140"/>
        <end position="152"/>
    </location>
</feature>
<dbReference type="OrthoDB" id="6159302at2759"/>
<feature type="domain" description="CxC7-like cysteine cluster associated with KDZ transposases" evidence="2">
    <location>
        <begin position="321"/>
        <end position="375"/>
    </location>
</feature>
<feature type="compositionally biased region" description="Low complexity" evidence="1">
    <location>
        <begin position="189"/>
        <end position="205"/>
    </location>
</feature>
<feature type="compositionally biased region" description="Low complexity" evidence="1">
    <location>
        <begin position="246"/>
        <end position="258"/>
    </location>
</feature>
<evidence type="ECO:0000256" key="1">
    <source>
        <dbReference type="SAM" id="MobiDB-lite"/>
    </source>
</evidence>
<sequence length="408" mass="44861">MHTTVLRKGEKITIEQCISCCDKYHCPFCETWVYKPVDLYSVTKHVQDHLKTAVREEDFIIIRCSLKCRDVSHFHCCYCSATIIRKAQFNIHLTKCKQKKQKFPSPQRTPSPMVLIGNTPLPAASAQTAPLLQPQPSPSEPRTSVSPTPSTPLYQPKVCKGPPLPSPLSTFTSLPAASAQTAPLLQAQPSPSEPRTSVSPTPSTPLYQPKVCKGPPLPSPLSTFTSLPAASAQTAPLLQPQPSPSEPRTSVSPTPSTPLYQPKVCKGPPLPSPLSTFTSLPAASAQTAPLLQAQPSPSEPRTSVSPTPSTPLYQPKVCVVNWSAFSVGYRQEFRVPYSLTQCLWCHETFKDCPPGYVGNGRRGVLRGFYSYKDFRATAQLIVLLKMEVNFRMCRCRCSFFFLSHVSCL</sequence>
<dbReference type="Proteomes" id="UP000515129">
    <property type="component" value="Chromosome 44"/>
</dbReference>
<reference evidence="4" key="1">
    <citation type="submission" date="2025-08" db="UniProtKB">
        <authorList>
            <consortium name="RefSeq"/>
        </authorList>
    </citation>
    <scope>IDENTIFICATION</scope>
    <source>
        <strain evidence="4">Wakin</strain>
        <tissue evidence="4">Muscle</tissue>
    </source>
</reference>
<evidence type="ECO:0000259" key="2">
    <source>
        <dbReference type="Pfam" id="PF18866"/>
    </source>
</evidence>
<feature type="region of interest" description="Disordered" evidence="1">
    <location>
        <begin position="126"/>
        <end position="159"/>
    </location>
</feature>
<gene>
    <name evidence="4" type="primary">LOC113062632</name>
</gene>
<accession>A0A6P6LX32</accession>
<organism evidence="3 4">
    <name type="scientific">Carassius auratus</name>
    <name type="common">Goldfish</name>
    <dbReference type="NCBI Taxonomy" id="7957"/>
    <lineage>
        <taxon>Eukaryota</taxon>
        <taxon>Metazoa</taxon>
        <taxon>Chordata</taxon>
        <taxon>Craniata</taxon>
        <taxon>Vertebrata</taxon>
        <taxon>Euteleostomi</taxon>
        <taxon>Actinopterygii</taxon>
        <taxon>Neopterygii</taxon>
        <taxon>Teleostei</taxon>
        <taxon>Ostariophysi</taxon>
        <taxon>Cypriniformes</taxon>
        <taxon>Cyprinidae</taxon>
        <taxon>Cyprininae</taxon>
        <taxon>Carassius</taxon>
    </lineage>
</organism>
<dbReference type="KEGG" id="caua:113062632"/>
<name>A0A6P6LX32_CARAU</name>
<dbReference type="InterPro" id="IPR041300">
    <property type="entry name" value="CxC7"/>
</dbReference>
<feature type="compositionally biased region" description="Low complexity" evidence="1">
    <location>
        <begin position="295"/>
        <end position="308"/>
    </location>
</feature>
<dbReference type="RefSeq" id="XP_026088402.1">
    <property type="nucleotide sequence ID" value="XM_026232617.1"/>
</dbReference>